<evidence type="ECO:0000256" key="1">
    <source>
        <dbReference type="ARBA" id="ARBA00009437"/>
    </source>
</evidence>
<dbReference type="SUPFAM" id="SSF53850">
    <property type="entry name" value="Periplasmic binding protein-like II"/>
    <property type="match status" value="1"/>
</dbReference>
<comment type="similarity">
    <text evidence="1">Belongs to the LysR transcriptional regulatory family.</text>
</comment>
<dbReference type="GO" id="GO:0003677">
    <property type="term" value="F:DNA binding"/>
    <property type="evidence" value="ECO:0007669"/>
    <property type="project" value="UniProtKB-KW"/>
</dbReference>
<evidence type="ECO:0000256" key="4">
    <source>
        <dbReference type="ARBA" id="ARBA00023163"/>
    </source>
</evidence>
<comment type="caution">
    <text evidence="6">The sequence shown here is derived from an EMBL/GenBank/DDBJ whole genome shotgun (WGS) entry which is preliminary data.</text>
</comment>
<dbReference type="Gene3D" id="1.10.10.10">
    <property type="entry name" value="Winged helix-like DNA-binding domain superfamily/Winged helix DNA-binding domain"/>
    <property type="match status" value="1"/>
</dbReference>
<dbReference type="Pfam" id="PF03466">
    <property type="entry name" value="LysR_substrate"/>
    <property type="match status" value="1"/>
</dbReference>
<organism evidence="6 7">
    <name type="scientific">Rhizobium meliloti</name>
    <name type="common">Ensifer meliloti</name>
    <name type="synonym">Sinorhizobium meliloti</name>
    <dbReference type="NCBI Taxonomy" id="382"/>
    <lineage>
        <taxon>Bacteria</taxon>
        <taxon>Pseudomonadati</taxon>
        <taxon>Pseudomonadota</taxon>
        <taxon>Alphaproteobacteria</taxon>
        <taxon>Hyphomicrobiales</taxon>
        <taxon>Rhizobiaceae</taxon>
        <taxon>Sinorhizobium/Ensifer group</taxon>
        <taxon>Sinorhizobium</taxon>
    </lineage>
</organism>
<dbReference type="Proteomes" id="UP000231987">
    <property type="component" value="Unassembled WGS sequence"/>
</dbReference>
<gene>
    <name evidence="6" type="ORF">CEJ86_31885</name>
</gene>
<keyword evidence="3" id="KW-0238">DNA-binding</keyword>
<dbReference type="InterPro" id="IPR000847">
    <property type="entry name" value="LysR_HTH_N"/>
</dbReference>
<evidence type="ECO:0000256" key="2">
    <source>
        <dbReference type="ARBA" id="ARBA00023015"/>
    </source>
</evidence>
<protein>
    <submittedName>
        <fullName evidence="6">LysR family transcriptional regulator</fullName>
    </submittedName>
</protein>
<evidence type="ECO:0000313" key="7">
    <source>
        <dbReference type="Proteomes" id="UP000231987"/>
    </source>
</evidence>
<keyword evidence="4" id="KW-0804">Transcription</keyword>
<reference evidence="6 7" key="1">
    <citation type="submission" date="2017-06" db="EMBL/GenBank/DDBJ databases">
        <title>Ensifer strains isolated from leguminous trees and herbs display diverse denitrification phenotypes with some acting as strong N2O sinks.</title>
        <authorList>
            <person name="Woliy K."/>
            <person name="Mania D."/>
            <person name="Bakken L.R."/>
            <person name="Frostegard A."/>
        </authorList>
    </citation>
    <scope>NUCLEOTIDE SEQUENCE [LARGE SCALE GENOMIC DNA]</scope>
    <source>
        <strain evidence="6 7">AC50a</strain>
    </source>
</reference>
<dbReference type="SUPFAM" id="SSF46785">
    <property type="entry name" value="Winged helix' DNA-binding domain"/>
    <property type="match status" value="1"/>
</dbReference>
<dbReference type="EMBL" id="NJGD01000033">
    <property type="protein sequence ID" value="PJR09120.1"/>
    <property type="molecule type" value="Genomic_DNA"/>
</dbReference>
<dbReference type="InterPro" id="IPR036390">
    <property type="entry name" value="WH_DNA-bd_sf"/>
</dbReference>
<evidence type="ECO:0000259" key="5">
    <source>
        <dbReference type="PROSITE" id="PS50931"/>
    </source>
</evidence>
<dbReference type="AlphaFoldDB" id="A0A2J0YTA6"/>
<feature type="domain" description="HTH lysR-type" evidence="5">
    <location>
        <begin position="1"/>
        <end position="58"/>
    </location>
</feature>
<dbReference type="InterPro" id="IPR005119">
    <property type="entry name" value="LysR_subst-bd"/>
</dbReference>
<proteinExistence type="inferred from homology"/>
<dbReference type="PANTHER" id="PTHR30537:SF5">
    <property type="entry name" value="HTH-TYPE TRANSCRIPTIONAL ACTIVATOR TTDR-RELATED"/>
    <property type="match status" value="1"/>
</dbReference>
<evidence type="ECO:0000256" key="3">
    <source>
        <dbReference type="ARBA" id="ARBA00023125"/>
    </source>
</evidence>
<evidence type="ECO:0000313" key="6">
    <source>
        <dbReference type="EMBL" id="PJR09120.1"/>
    </source>
</evidence>
<sequence>MDISALFDFNLVAIHGGFGKASRASGRSKATLARHVSDLEASLELRLIERGSHHLRLTEEGRHLHERTVGLLGEIAEIGESLQFGLTEPRGQLVVSAPLLFSHAFLGQLAADFAATFPNVSLTVLTDDRLIDLVQEGVDVAIRVNPSDDEELIGRCFAHDDMVIVAHPRIAASLGNQNGEVRSIPVISMPNRLVRSPWSLTIGGQTDLWQPDVRLQLSSLLMIRDAVRAGAGAAALPRSVIRTEVEQGSLVVLGDVTDSAVDYWILHQSRRLVSTKVTAFTEFIIQSFPDRRL</sequence>
<dbReference type="Pfam" id="PF00126">
    <property type="entry name" value="HTH_1"/>
    <property type="match status" value="1"/>
</dbReference>
<keyword evidence="2" id="KW-0805">Transcription regulation</keyword>
<dbReference type="Gene3D" id="3.40.190.290">
    <property type="match status" value="1"/>
</dbReference>
<name>A0A2J0YTA6_RHIML</name>
<dbReference type="PANTHER" id="PTHR30537">
    <property type="entry name" value="HTH-TYPE TRANSCRIPTIONAL REGULATOR"/>
    <property type="match status" value="1"/>
</dbReference>
<dbReference type="RefSeq" id="WP_100674962.1">
    <property type="nucleotide sequence ID" value="NZ_NJGD01000033.1"/>
</dbReference>
<dbReference type="InterPro" id="IPR036388">
    <property type="entry name" value="WH-like_DNA-bd_sf"/>
</dbReference>
<dbReference type="InterPro" id="IPR058163">
    <property type="entry name" value="LysR-type_TF_proteobact-type"/>
</dbReference>
<dbReference type="PROSITE" id="PS50931">
    <property type="entry name" value="HTH_LYSR"/>
    <property type="match status" value="1"/>
</dbReference>
<dbReference type="GO" id="GO:0003700">
    <property type="term" value="F:DNA-binding transcription factor activity"/>
    <property type="evidence" value="ECO:0007669"/>
    <property type="project" value="InterPro"/>
</dbReference>
<accession>A0A2J0YTA6</accession>